<feature type="transmembrane region" description="Helical" evidence="11">
    <location>
        <begin position="6"/>
        <end position="27"/>
    </location>
</feature>
<dbReference type="InterPro" id="IPR001503">
    <property type="entry name" value="Glyco_trans_10"/>
</dbReference>
<evidence type="ECO:0000256" key="2">
    <source>
        <dbReference type="ARBA" id="ARBA00004922"/>
    </source>
</evidence>
<dbReference type="InterPro" id="IPR038577">
    <property type="entry name" value="GT10-like_C_sf"/>
</dbReference>
<feature type="domain" description="Fucosyltransferase C-terminal" evidence="12">
    <location>
        <begin position="267"/>
        <end position="396"/>
    </location>
</feature>
<keyword evidence="4 11" id="KW-0328">Glycosyltransferase</keyword>
<protein>
    <recommendedName>
        <fullName evidence="11">Fucosyltransferase</fullName>
        <ecNumber evidence="11">2.4.1.-</ecNumber>
    </recommendedName>
</protein>
<keyword evidence="7" id="KW-0735">Signal-anchor</keyword>
<accession>A0ABP0F4W1</accession>
<dbReference type="SUPFAM" id="SSF53756">
    <property type="entry name" value="UDP-Glycosyltransferase/glycogen phosphorylase"/>
    <property type="match status" value="1"/>
</dbReference>
<sequence>MQKFMWWALLAAICVTIVYFILSVSYLTHGGRGSLFAEQVQTEDQQLQRASLSVENVLSQALGSQRLQDSEEKIILFWFVPYGSDRTVPLEYLHETNNVTVNNSDKEIFVDSKICGNCRLAFDRKLISKSDAVVFYAHDVKWGPHEIPHNSLRQQKQLYIWWLQESTAKVPFRTKAVPDFFFNLTMSGRRSSGVHSPYSTLPWILKMLWNKKHGRDIMHFIAKEKDVKLTDPESLNKAIDSVPVNSFAAANTDLHQTNAELKTLLNYKKGLVAWIVGNCGYFPSARLRFEYADSLRKYGLKIDQFGRCSGVPFPIASRWDPSFNKVLSTYKFYLAFENSYHCNGYMSEKLWYNALYSGAVPIVFGPLKDDICAALPPKSYIHTEDFKTPEDLVKYIY</sequence>
<evidence type="ECO:0000256" key="5">
    <source>
        <dbReference type="ARBA" id="ARBA00022679"/>
    </source>
</evidence>
<keyword evidence="15" id="KW-1185">Reference proteome</keyword>
<name>A0ABP0F4W1_CLALP</name>
<dbReference type="PANTHER" id="PTHR11929">
    <property type="entry name" value="ALPHA- 1,3 -FUCOSYLTRANSFERASE"/>
    <property type="match status" value="1"/>
</dbReference>
<dbReference type="Pfam" id="PF00852">
    <property type="entry name" value="Glyco_transf_10"/>
    <property type="match status" value="1"/>
</dbReference>
<dbReference type="EC" id="2.4.1.-" evidence="11"/>
<evidence type="ECO:0000256" key="9">
    <source>
        <dbReference type="ARBA" id="ARBA00023136"/>
    </source>
</evidence>
<evidence type="ECO:0000259" key="13">
    <source>
        <dbReference type="Pfam" id="PF17039"/>
    </source>
</evidence>
<proteinExistence type="inferred from homology"/>
<evidence type="ECO:0000256" key="7">
    <source>
        <dbReference type="ARBA" id="ARBA00022968"/>
    </source>
</evidence>
<feature type="domain" description="Fucosyltransferase N-terminal" evidence="13">
    <location>
        <begin position="71"/>
        <end position="198"/>
    </location>
</feature>
<dbReference type="PANTHER" id="PTHR11929:SF145">
    <property type="entry name" value="ALPHA-(1,3)-FUCOSYLTRANSFERASE FUT-1"/>
    <property type="match status" value="1"/>
</dbReference>
<comment type="pathway">
    <text evidence="2">Protein modification; protein glycosylation.</text>
</comment>
<keyword evidence="8 11" id="KW-1133">Transmembrane helix</keyword>
<evidence type="ECO:0000256" key="4">
    <source>
        <dbReference type="ARBA" id="ARBA00022676"/>
    </source>
</evidence>
<comment type="similarity">
    <text evidence="3 11">Belongs to the glycosyltransferase 10 family.</text>
</comment>
<dbReference type="Proteomes" id="UP001642483">
    <property type="component" value="Unassembled WGS sequence"/>
</dbReference>
<keyword evidence="11" id="KW-0333">Golgi apparatus</keyword>
<dbReference type="Gene3D" id="3.40.50.11660">
    <property type="entry name" value="Glycosyl transferase family 10, C-terminal domain"/>
    <property type="match status" value="1"/>
</dbReference>
<keyword evidence="5 11" id="KW-0808">Transferase</keyword>
<evidence type="ECO:0000313" key="14">
    <source>
        <dbReference type="EMBL" id="CAK8673322.1"/>
    </source>
</evidence>
<dbReference type="InterPro" id="IPR055270">
    <property type="entry name" value="Glyco_tran_10_C"/>
</dbReference>
<evidence type="ECO:0000256" key="11">
    <source>
        <dbReference type="RuleBase" id="RU003832"/>
    </source>
</evidence>
<evidence type="ECO:0000256" key="3">
    <source>
        <dbReference type="ARBA" id="ARBA00008919"/>
    </source>
</evidence>
<evidence type="ECO:0000256" key="10">
    <source>
        <dbReference type="ARBA" id="ARBA00023180"/>
    </source>
</evidence>
<keyword evidence="9 11" id="KW-0472">Membrane</keyword>
<keyword evidence="10" id="KW-0325">Glycoprotein</keyword>
<keyword evidence="6 11" id="KW-0812">Transmembrane</keyword>
<evidence type="ECO:0000313" key="15">
    <source>
        <dbReference type="Proteomes" id="UP001642483"/>
    </source>
</evidence>
<evidence type="ECO:0000256" key="8">
    <source>
        <dbReference type="ARBA" id="ARBA00022989"/>
    </source>
</evidence>
<reference evidence="14 15" key="1">
    <citation type="submission" date="2024-02" db="EMBL/GenBank/DDBJ databases">
        <authorList>
            <person name="Daric V."/>
            <person name="Darras S."/>
        </authorList>
    </citation>
    <scope>NUCLEOTIDE SEQUENCE [LARGE SCALE GENOMIC DNA]</scope>
</reference>
<dbReference type="Pfam" id="PF17039">
    <property type="entry name" value="Glyco_tran_10_N"/>
    <property type="match status" value="1"/>
</dbReference>
<organism evidence="14 15">
    <name type="scientific">Clavelina lepadiformis</name>
    <name type="common">Light-bulb sea squirt</name>
    <name type="synonym">Ascidia lepadiformis</name>
    <dbReference type="NCBI Taxonomy" id="159417"/>
    <lineage>
        <taxon>Eukaryota</taxon>
        <taxon>Metazoa</taxon>
        <taxon>Chordata</taxon>
        <taxon>Tunicata</taxon>
        <taxon>Ascidiacea</taxon>
        <taxon>Aplousobranchia</taxon>
        <taxon>Clavelinidae</taxon>
        <taxon>Clavelina</taxon>
    </lineage>
</organism>
<dbReference type="InterPro" id="IPR031481">
    <property type="entry name" value="Glyco_tran_10_N"/>
</dbReference>
<evidence type="ECO:0000259" key="12">
    <source>
        <dbReference type="Pfam" id="PF00852"/>
    </source>
</evidence>
<comment type="caution">
    <text evidence="14">The sequence shown here is derived from an EMBL/GenBank/DDBJ whole genome shotgun (WGS) entry which is preliminary data.</text>
</comment>
<evidence type="ECO:0000256" key="6">
    <source>
        <dbReference type="ARBA" id="ARBA00022692"/>
    </source>
</evidence>
<evidence type="ECO:0000256" key="1">
    <source>
        <dbReference type="ARBA" id="ARBA00004167"/>
    </source>
</evidence>
<gene>
    <name evidence="14" type="ORF">CVLEPA_LOCUS3121</name>
</gene>
<dbReference type="EMBL" id="CAWYQH010000002">
    <property type="protein sequence ID" value="CAK8673322.1"/>
    <property type="molecule type" value="Genomic_DNA"/>
</dbReference>
<comment type="subcellular location">
    <subcellularLocation>
        <location evidence="11">Golgi apparatus</location>
        <location evidence="11">Golgi stack membrane</location>
        <topology evidence="11">Single-pass type II membrane protein</topology>
    </subcellularLocation>
    <subcellularLocation>
        <location evidence="1">Membrane</location>
        <topology evidence="1">Single-pass membrane protein</topology>
    </subcellularLocation>
</comment>